<dbReference type="SUPFAM" id="SSF53474">
    <property type="entry name" value="alpha/beta-Hydrolases"/>
    <property type="match status" value="2"/>
</dbReference>
<evidence type="ECO:0000256" key="4">
    <source>
        <dbReference type="ARBA" id="ARBA00023180"/>
    </source>
</evidence>
<keyword evidence="3" id="KW-0378">Hydrolase</keyword>
<dbReference type="GO" id="GO:0005886">
    <property type="term" value="C:plasma membrane"/>
    <property type="evidence" value="ECO:0007669"/>
    <property type="project" value="TreeGrafter"/>
</dbReference>
<dbReference type="InterPro" id="IPR002018">
    <property type="entry name" value="CarbesteraseB"/>
</dbReference>
<feature type="region of interest" description="Disordered" evidence="5">
    <location>
        <begin position="510"/>
        <end position="530"/>
    </location>
</feature>
<evidence type="ECO:0000256" key="5">
    <source>
        <dbReference type="SAM" id="MobiDB-lite"/>
    </source>
</evidence>
<proteinExistence type="inferred from homology"/>
<dbReference type="OrthoDB" id="19653at2759"/>
<evidence type="ECO:0000259" key="6">
    <source>
        <dbReference type="Pfam" id="PF00135"/>
    </source>
</evidence>
<dbReference type="Pfam" id="PF00135">
    <property type="entry name" value="COesterase"/>
    <property type="match status" value="2"/>
</dbReference>
<dbReference type="GO" id="GO:0005615">
    <property type="term" value="C:extracellular space"/>
    <property type="evidence" value="ECO:0007669"/>
    <property type="project" value="TreeGrafter"/>
</dbReference>
<dbReference type="AlphaFoldDB" id="A0A7R9PWH6"/>
<keyword evidence="8" id="KW-1185">Reference proteome</keyword>
<evidence type="ECO:0000256" key="3">
    <source>
        <dbReference type="ARBA" id="ARBA00022801"/>
    </source>
</evidence>
<feature type="domain" description="Carboxylesterase type B" evidence="6">
    <location>
        <begin position="5"/>
        <end position="517"/>
    </location>
</feature>
<comment type="similarity">
    <text evidence="1">Belongs to the type-B carboxylesterase/lipase family.</text>
</comment>
<sequence>MTTNAIIKTTSGTVRGQVVSALNKTLYQFQAIPYAEPPVGALRFATPKPIIKPRDGIIDATKPGKSSLQLKIPYQSTVVNQSEDSLVLNIWTPTLPTDNTTNQSLKPVMFWIYGGAFSYGTINSYNGRALAAHDVVFVAPNYRLGLFGNLYGDREDAPGNVGLYDQLLALKWVRENIHLFGGDRDQITIFGESAGSKSVSAHILSPLSKGLFKRAIMQSGAMMSYRDRDLLSKSRALSDGKRLAKELGCSERKDWIQYLRTVDVKRLLEKTKPLYLPVFGTQFLPLSAQKAFENKLFNSGLNYIDLIAGINSMEGSNLARWFVIPDKPVFTLDDFVSGVKVSEAITHGVDVNKAIDYYLKVKVSEAITHGVDVNKAIDYYLKGVDTSSTPALKRAFYQYFGDLFMKYPTYEFTRQMATTVGNRHNIYFYELSYQSQYLARKLGCDDKDASVGHAMIIPFVFGKPIVGHNVDKYNETDRQFSRDVMRMWTNFAKYGKPDDKWPQLLSDPNVPKVKDLNPDPNRPPLHDPIEVKTTSGRVRGRVVVALNTTLYQFQGIPYAEPPIGALRFAKPEPMKKARDDIIDATKPGNSCMQKEMGFIPFPITQSEDSLVLNIWTPTLPTDNTTNQSLKPVMFYIYGGGLTIGTIDKYNGGPLAAHDVVFVAPNYRLGYFGFLYGDREDAPGNVGLYDQLLALKWVRENIHLFGGDKDQITIFGESAGSWSVSAHILSPLSKGLFKRAIMSSGAHMYNKDRDVISKDEAIAEGKRIAKELGWSEDMHWIQYLRTVEAKVLVDKSQKITFPVLGTEYLPFSAQNAFHKNEFYYDIDLMAGITSTEGSVLSKLYIAPNREVYTLDDFLSGVKASDDMFHGIDVQKLTAYYLKGVDTSSTPAMKRAFYEFYGDLFIKYPTYLFARQMAATVGNRHNIYFYELSYQSQFFAKHFQCDDKDSAVGHGMDLPFVFGIPLLTKMVDSFDETDRTFSRDVMRMWTNFAKYGKPDDKWPQLLSDPNVPKVKDLNPDPNRPPLHDPAIFVVSVSENLTIILAGVVAILRCDHFCRSSHESMYS</sequence>
<dbReference type="PROSITE" id="PS00122">
    <property type="entry name" value="CARBOXYLESTERASE_B_1"/>
    <property type="match status" value="2"/>
</dbReference>
<dbReference type="GO" id="GO:0003990">
    <property type="term" value="F:acetylcholinesterase activity"/>
    <property type="evidence" value="ECO:0007669"/>
    <property type="project" value="TreeGrafter"/>
</dbReference>
<keyword evidence="4" id="KW-0325">Glycoprotein</keyword>
<dbReference type="InterPro" id="IPR019826">
    <property type="entry name" value="Carboxylesterase_B_AS"/>
</dbReference>
<dbReference type="GO" id="GO:0019695">
    <property type="term" value="P:choline metabolic process"/>
    <property type="evidence" value="ECO:0007669"/>
    <property type="project" value="TreeGrafter"/>
</dbReference>
<evidence type="ECO:0000313" key="7">
    <source>
        <dbReference type="EMBL" id="CAD7623508.1"/>
    </source>
</evidence>
<dbReference type="PANTHER" id="PTHR43918:SF4">
    <property type="entry name" value="CARBOXYLIC ESTER HYDROLASE"/>
    <property type="match status" value="1"/>
</dbReference>
<feature type="domain" description="Carboxylesterase type B" evidence="6">
    <location>
        <begin position="530"/>
        <end position="1017"/>
    </location>
</feature>
<dbReference type="Gene3D" id="3.40.50.1820">
    <property type="entry name" value="alpha/beta hydrolase"/>
    <property type="match status" value="2"/>
</dbReference>
<reference evidence="7" key="1">
    <citation type="submission" date="2020-11" db="EMBL/GenBank/DDBJ databases">
        <authorList>
            <person name="Tran Van P."/>
        </authorList>
    </citation>
    <scope>NUCLEOTIDE SEQUENCE</scope>
</reference>
<protein>
    <recommendedName>
        <fullName evidence="6">Carboxylesterase type B domain-containing protein</fullName>
    </recommendedName>
</protein>
<accession>A0A7R9PWH6</accession>
<dbReference type="GO" id="GO:0006581">
    <property type="term" value="P:acetylcholine catabolic process"/>
    <property type="evidence" value="ECO:0007669"/>
    <property type="project" value="TreeGrafter"/>
</dbReference>
<name>A0A7R9PWH6_9ACAR</name>
<gene>
    <name evidence="7" type="ORF">OSB1V03_LOCUS3963</name>
</gene>
<dbReference type="EMBL" id="OC856269">
    <property type="protein sequence ID" value="CAD7623508.1"/>
    <property type="molecule type" value="Genomic_DNA"/>
</dbReference>
<evidence type="ECO:0000313" key="8">
    <source>
        <dbReference type="Proteomes" id="UP000759131"/>
    </source>
</evidence>
<dbReference type="InterPro" id="IPR050654">
    <property type="entry name" value="AChE-related_enzymes"/>
</dbReference>
<organism evidence="7">
    <name type="scientific">Medioppia subpectinata</name>
    <dbReference type="NCBI Taxonomy" id="1979941"/>
    <lineage>
        <taxon>Eukaryota</taxon>
        <taxon>Metazoa</taxon>
        <taxon>Ecdysozoa</taxon>
        <taxon>Arthropoda</taxon>
        <taxon>Chelicerata</taxon>
        <taxon>Arachnida</taxon>
        <taxon>Acari</taxon>
        <taxon>Acariformes</taxon>
        <taxon>Sarcoptiformes</taxon>
        <taxon>Oribatida</taxon>
        <taxon>Brachypylina</taxon>
        <taxon>Oppioidea</taxon>
        <taxon>Oppiidae</taxon>
        <taxon>Medioppia</taxon>
    </lineage>
</organism>
<evidence type="ECO:0000256" key="2">
    <source>
        <dbReference type="ARBA" id="ARBA00022487"/>
    </source>
</evidence>
<evidence type="ECO:0000256" key="1">
    <source>
        <dbReference type="ARBA" id="ARBA00005964"/>
    </source>
</evidence>
<dbReference type="Proteomes" id="UP000759131">
    <property type="component" value="Unassembled WGS sequence"/>
</dbReference>
<dbReference type="InterPro" id="IPR029058">
    <property type="entry name" value="AB_hydrolase_fold"/>
</dbReference>
<dbReference type="PANTHER" id="PTHR43918">
    <property type="entry name" value="ACETYLCHOLINESTERASE"/>
    <property type="match status" value="1"/>
</dbReference>
<dbReference type="EMBL" id="CAJPIZ010001694">
    <property type="protein sequence ID" value="CAG2103938.1"/>
    <property type="molecule type" value="Genomic_DNA"/>
</dbReference>
<keyword evidence="2" id="KW-0719">Serine esterase</keyword>